<dbReference type="InterPro" id="IPR005119">
    <property type="entry name" value="LysR_subst-bd"/>
</dbReference>
<dbReference type="PROSITE" id="PS50931">
    <property type="entry name" value="HTH_LYSR"/>
    <property type="match status" value="1"/>
</dbReference>
<gene>
    <name evidence="6" type="ORF">ABZ931_26400</name>
</gene>
<dbReference type="Gene3D" id="3.40.190.10">
    <property type="entry name" value="Periplasmic binding protein-like II"/>
    <property type="match status" value="2"/>
</dbReference>
<evidence type="ECO:0000256" key="1">
    <source>
        <dbReference type="ARBA" id="ARBA00009437"/>
    </source>
</evidence>
<sequence length="289" mass="31505">MDIRALRYAVTLAEELHFGRAAQRHYISPQPFGRHIQRLERELGTQLFERTSRRVALTPEGERLIAEARTLLDTVDSLTEHHHGRRAADEKLLTLGVLGFGLAERWTDLTAAVHGHDPGIAFSYAELDLADQYEAVRSHRVDVGIVQYVGPVDGLVFEHALTMPRVVVVPARSPLADADRLTEADLSDSPWLPTALAHPALEAWSGPASDGSHSRGALRHPAAIPGAVATTGRIALHAEAAGRFYPHPDVRFVPLDGPPVEIAVATRATDDRHAIAAVRHATRLLGSVR</sequence>
<evidence type="ECO:0000256" key="3">
    <source>
        <dbReference type="ARBA" id="ARBA00023125"/>
    </source>
</evidence>
<dbReference type="EMBL" id="JBEYXT010000144">
    <property type="protein sequence ID" value="MEU6804510.1"/>
    <property type="molecule type" value="Genomic_DNA"/>
</dbReference>
<organism evidence="6 7">
    <name type="scientific">Streptomyces neyagawaensis</name>
    <dbReference type="NCBI Taxonomy" id="42238"/>
    <lineage>
        <taxon>Bacteria</taxon>
        <taxon>Bacillati</taxon>
        <taxon>Actinomycetota</taxon>
        <taxon>Actinomycetes</taxon>
        <taxon>Kitasatosporales</taxon>
        <taxon>Streptomycetaceae</taxon>
        <taxon>Streptomyces</taxon>
    </lineage>
</organism>
<dbReference type="SUPFAM" id="SSF53850">
    <property type="entry name" value="Periplasmic binding protein-like II"/>
    <property type="match status" value="1"/>
</dbReference>
<evidence type="ECO:0000259" key="5">
    <source>
        <dbReference type="PROSITE" id="PS50931"/>
    </source>
</evidence>
<keyword evidence="2" id="KW-0805">Transcription regulation</keyword>
<keyword evidence="7" id="KW-1185">Reference proteome</keyword>
<evidence type="ECO:0000313" key="7">
    <source>
        <dbReference type="Proteomes" id="UP001551189"/>
    </source>
</evidence>
<dbReference type="PANTHER" id="PTHR30346">
    <property type="entry name" value="TRANSCRIPTIONAL DUAL REGULATOR HCAR-RELATED"/>
    <property type="match status" value="1"/>
</dbReference>
<reference evidence="6 7" key="1">
    <citation type="submission" date="2024-06" db="EMBL/GenBank/DDBJ databases">
        <title>The Natural Products Discovery Center: Release of the First 8490 Sequenced Strains for Exploring Actinobacteria Biosynthetic Diversity.</title>
        <authorList>
            <person name="Kalkreuter E."/>
            <person name="Kautsar S.A."/>
            <person name="Yang D."/>
            <person name="Bader C.D."/>
            <person name="Teijaro C.N."/>
            <person name="Fluegel L."/>
            <person name="Davis C.M."/>
            <person name="Simpson J.R."/>
            <person name="Lauterbach L."/>
            <person name="Steele A.D."/>
            <person name="Gui C."/>
            <person name="Meng S."/>
            <person name="Li G."/>
            <person name="Viehrig K."/>
            <person name="Ye F."/>
            <person name="Su P."/>
            <person name="Kiefer A.F."/>
            <person name="Nichols A."/>
            <person name="Cepeda A.J."/>
            <person name="Yan W."/>
            <person name="Fan B."/>
            <person name="Jiang Y."/>
            <person name="Adhikari A."/>
            <person name="Zheng C.-J."/>
            <person name="Schuster L."/>
            <person name="Cowan T.M."/>
            <person name="Smanski M.J."/>
            <person name="Chevrette M.G."/>
            <person name="De Carvalho L.P.S."/>
            <person name="Shen B."/>
        </authorList>
    </citation>
    <scope>NUCLEOTIDE SEQUENCE [LARGE SCALE GENOMIC DNA]</scope>
    <source>
        <strain evidence="6 7">NPDC046851</strain>
    </source>
</reference>
<dbReference type="SUPFAM" id="SSF46785">
    <property type="entry name" value="Winged helix' DNA-binding domain"/>
    <property type="match status" value="1"/>
</dbReference>
<evidence type="ECO:0000313" key="6">
    <source>
        <dbReference type="EMBL" id="MEU6804510.1"/>
    </source>
</evidence>
<comment type="caution">
    <text evidence="6">The sequence shown here is derived from an EMBL/GenBank/DDBJ whole genome shotgun (WGS) entry which is preliminary data.</text>
</comment>
<name>A0ABV3B507_9ACTN</name>
<keyword evidence="3" id="KW-0238">DNA-binding</keyword>
<dbReference type="InterPro" id="IPR036388">
    <property type="entry name" value="WH-like_DNA-bd_sf"/>
</dbReference>
<comment type="similarity">
    <text evidence="1">Belongs to the LysR transcriptional regulatory family.</text>
</comment>
<dbReference type="Pfam" id="PF00126">
    <property type="entry name" value="HTH_1"/>
    <property type="match status" value="1"/>
</dbReference>
<dbReference type="Proteomes" id="UP001551189">
    <property type="component" value="Unassembled WGS sequence"/>
</dbReference>
<dbReference type="RefSeq" id="WP_359698456.1">
    <property type="nucleotide sequence ID" value="NZ_JBEYXT010000144.1"/>
</dbReference>
<evidence type="ECO:0000256" key="4">
    <source>
        <dbReference type="ARBA" id="ARBA00023163"/>
    </source>
</evidence>
<accession>A0ABV3B507</accession>
<dbReference type="InterPro" id="IPR000847">
    <property type="entry name" value="LysR_HTH_N"/>
</dbReference>
<protein>
    <submittedName>
        <fullName evidence="6">LysR family transcriptional regulator</fullName>
    </submittedName>
</protein>
<dbReference type="Pfam" id="PF03466">
    <property type="entry name" value="LysR_substrate"/>
    <property type="match status" value="1"/>
</dbReference>
<dbReference type="PANTHER" id="PTHR30346:SF0">
    <property type="entry name" value="HCA OPERON TRANSCRIPTIONAL ACTIVATOR HCAR"/>
    <property type="match status" value="1"/>
</dbReference>
<feature type="domain" description="HTH lysR-type" evidence="5">
    <location>
        <begin position="1"/>
        <end position="58"/>
    </location>
</feature>
<dbReference type="InterPro" id="IPR036390">
    <property type="entry name" value="WH_DNA-bd_sf"/>
</dbReference>
<proteinExistence type="inferred from homology"/>
<evidence type="ECO:0000256" key="2">
    <source>
        <dbReference type="ARBA" id="ARBA00023015"/>
    </source>
</evidence>
<dbReference type="Gene3D" id="1.10.10.10">
    <property type="entry name" value="Winged helix-like DNA-binding domain superfamily/Winged helix DNA-binding domain"/>
    <property type="match status" value="1"/>
</dbReference>
<keyword evidence="4" id="KW-0804">Transcription</keyword>